<proteinExistence type="predicted"/>
<dbReference type="SUPFAM" id="SSF158446">
    <property type="entry name" value="IVS-encoded protein-like"/>
    <property type="match status" value="1"/>
</dbReference>
<dbReference type="Pfam" id="PF05635">
    <property type="entry name" value="23S_rRNA_IVP"/>
    <property type="match status" value="1"/>
</dbReference>
<dbReference type="EMBL" id="JBHTBS010000006">
    <property type="protein sequence ID" value="MFC7338053.1"/>
    <property type="molecule type" value="Genomic_DNA"/>
</dbReference>
<dbReference type="PANTHER" id="PTHR38471">
    <property type="entry name" value="FOUR HELIX BUNDLE PROTEIN"/>
    <property type="match status" value="1"/>
</dbReference>
<organism evidence="1 2">
    <name type="scientific">Haloferula chungangensis</name>
    <dbReference type="NCBI Taxonomy" id="1048331"/>
    <lineage>
        <taxon>Bacteria</taxon>
        <taxon>Pseudomonadati</taxon>
        <taxon>Verrucomicrobiota</taxon>
        <taxon>Verrucomicrobiia</taxon>
        <taxon>Verrucomicrobiales</taxon>
        <taxon>Verrucomicrobiaceae</taxon>
        <taxon>Haloferula</taxon>
    </lineage>
</organism>
<dbReference type="InterPro" id="IPR036583">
    <property type="entry name" value="23S_rRNA_IVS_sf"/>
</dbReference>
<evidence type="ECO:0000313" key="2">
    <source>
        <dbReference type="Proteomes" id="UP001596472"/>
    </source>
</evidence>
<dbReference type="RefSeq" id="WP_379712951.1">
    <property type="nucleotide sequence ID" value="NZ_JBHTBS010000006.1"/>
</dbReference>
<gene>
    <name evidence="1" type="ORF">ACFQY0_12745</name>
</gene>
<sequence>MVNSWRELEVYQNVCALQQAVIQESRTWPKEETYSLIDQIRRSSRSVGANIAEAWAKRRYPAHFLSKLSDSDGELQETIHWLLSATDCGYLPSDRAEALIESAEHIGKQLGVMMNRHKSFCF</sequence>
<comment type="caution">
    <text evidence="1">The sequence shown here is derived from an EMBL/GenBank/DDBJ whole genome shotgun (WGS) entry which is preliminary data.</text>
</comment>
<dbReference type="Gene3D" id="1.20.1440.60">
    <property type="entry name" value="23S rRNA-intervening sequence"/>
    <property type="match status" value="1"/>
</dbReference>
<dbReference type="NCBIfam" id="TIGR02436">
    <property type="entry name" value="four helix bundle protein"/>
    <property type="match status" value="1"/>
</dbReference>
<name>A0ABW2L9Q1_9BACT</name>
<evidence type="ECO:0000313" key="1">
    <source>
        <dbReference type="EMBL" id="MFC7338053.1"/>
    </source>
</evidence>
<accession>A0ABW2L9Q1</accession>
<protein>
    <submittedName>
        <fullName evidence="1">Four helix bundle protein</fullName>
    </submittedName>
</protein>
<reference evidence="2" key="1">
    <citation type="journal article" date="2019" name="Int. J. Syst. Evol. Microbiol.">
        <title>The Global Catalogue of Microorganisms (GCM) 10K type strain sequencing project: providing services to taxonomists for standard genome sequencing and annotation.</title>
        <authorList>
            <consortium name="The Broad Institute Genomics Platform"/>
            <consortium name="The Broad Institute Genome Sequencing Center for Infectious Disease"/>
            <person name="Wu L."/>
            <person name="Ma J."/>
        </authorList>
    </citation>
    <scope>NUCLEOTIDE SEQUENCE [LARGE SCALE GENOMIC DNA]</scope>
    <source>
        <strain evidence="2">CGMCC 4.1467</strain>
    </source>
</reference>
<dbReference type="PANTHER" id="PTHR38471:SF2">
    <property type="entry name" value="FOUR HELIX BUNDLE PROTEIN"/>
    <property type="match status" value="1"/>
</dbReference>
<dbReference type="CDD" id="cd16377">
    <property type="entry name" value="23S_rRNA_IVP_like"/>
    <property type="match status" value="1"/>
</dbReference>
<dbReference type="Proteomes" id="UP001596472">
    <property type="component" value="Unassembled WGS sequence"/>
</dbReference>
<keyword evidence="2" id="KW-1185">Reference proteome</keyword>
<dbReference type="InterPro" id="IPR012657">
    <property type="entry name" value="23S_rRNA-intervening_sequence"/>
</dbReference>